<evidence type="ECO:0000256" key="2">
    <source>
        <dbReference type="ARBA" id="ARBA00022692"/>
    </source>
</evidence>
<name>A0ABU0INU0_9CAUL</name>
<evidence type="ECO:0000256" key="4">
    <source>
        <dbReference type="ARBA" id="ARBA00023136"/>
    </source>
</evidence>
<evidence type="ECO:0000313" key="7">
    <source>
        <dbReference type="Proteomes" id="UP001228905"/>
    </source>
</evidence>
<dbReference type="Pfam" id="PF04279">
    <property type="entry name" value="IspA"/>
    <property type="match status" value="1"/>
</dbReference>
<keyword evidence="7" id="KW-1185">Reference proteome</keyword>
<keyword evidence="4 5" id="KW-0472">Membrane</keyword>
<gene>
    <name evidence="6" type="ORF">QO010_001395</name>
</gene>
<feature type="transmembrane region" description="Helical" evidence="5">
    <location>
        <begin position="123"/>
        <end position="144"/>
    </location>
</feature>
<comment type="caution">
    <text evidence="6">The sequence shown here is derived from an EMBL/GenBank/DDBJ whole genome shotgun (WGS) entry which is preliminary data.</text>
</comment>
<evidence type="ECO:0000256" key="3">
    <source>
        <dbReference type="ARBA" id="ARBA00022989"/>
    </source>
</evidence>
<protein>
    <submittedName>
        <fullName evidence="6">Intracellular septation protein A</fullName>
    </submittedName>
</protein>
<proteinExistence type="predicted"/>
<dbReference type="PANTHER" id="PTHR36917">
    <property type="entry name" value="INTRACELLULAR SEPTATION PROTEIN A-RELATED"/>
    <property type="match status" value="1"/>
</dbReference>
<organism evidence="6 7">
    <name type="scientific">Caulobacter ginsengisoli</name>
    <dbReference type="NCBI Taxonomy" id="400775"/>
    <lineage>
        <taxon>Bacteria</taxon>
        <taxon>Pseudomonadati</taxon>
        <taxon>Pseudomonadota</taxon>
        <taxon>Alphaproteobacteria</taxon>
        <taxon>Caulobacterales</taxon>
        <taxon>Caulobacteraceae</taxon>
        <taxon>Caulobacter</taxon>
    </lineage>
</organism>
<dbReference type="EMBL" id="JAUSVS010000002">
    <property type="protein sequence ID" value="MDQ0463624.1"/>
    <property type="molecule type" value="Genomic_DNA"/>
</dbReference>
<keyword evidence="2 5" id="KW-0812">Transmembrane</keyword>
<feature type="transmembrane region" description="Helical" evidence="5">
    <location>
        <begin position="58"/>
        <end position="77"/>
    </location>
</feature>
<sequence>MNPFMQAVRPLAADMLSTFVFVGLRLAGVDLRLAVGLGIAIAVAQIGWALYAKKPIGALQWMSLGLITVLGGVSILTDDPRFVMVKPSIIYIVVGTVMLQPYWMRRYMPDIAKGRLGERPLLIAGYVWAALMFATAAINAYVAMSYSLTTWALFMAIFPMASKAALFLGQYGVFRTLVIRKVRAERLAAQPA</sequence>
<evidence type="ECO:0000313" key="6">
    <source>
        <dbReference type="EMBL" id="MDQ0463624.1"/>
    </source>
</evidence>
<keyword evidence="1" id="KW-1003">Cell membrane</keyword>
<dbReference type="RefSeq" id="WP_307347715.1">
    <property type="nucleotide sequence ID" value="NZ_JAUSVS010000002.1"/>
</dbReference>
<evidence type="ECO:0000256" key="1">
    <source>
        <dbReference type="ARBA" id="ARBA00022475"/>
    </source>
</evidence>
<dbReference type="InterPro" id="IPR006008">
    <property type="entry name" value="YciB"/>
</dbReference>
<accession>A0ABU0INU0</accession>
<evidence type="ECO:0000256" key="5">
    <source>
        <dbReference type="SAM" id="Phobius"/>
    </source>
</evidence>
<feature type="transmembrane region" description="Helical" evidence="5">
    <location>
        <begin position="33"/>
        <end position="51"/>
    </location>
</feature>
<feature type="transmembrane region" description="Helical" evidence="5">
    <location>
        <begin position="83"/>
        <end position="103"/>
    </location>
</feature>
<feature type="transmembrane region" description="Helical" evidence="5">
    <location>
        <begin position="150"/>
        <end position="174"/>
    </location>
</feature>
<keyword evidence="3 5" id="KW-1133">Transmembrane helix</keyword>
<dbReference type="Proteomes" id="UP001228905">
    <property type="component" value="Unassembled WGS sequence"/>
</dbReference>
<feature type="transmembrane region" description="Helical" evidence="5">
    <location>
        <begin position="7"/>
        <end position="27"/>
    </location>
</feature>
<reference evidence="6 7" key="1">
    <citation type="submission" date="2023-07" db="EMBL/GenBank/DDBJ databases">
        <title>Genomic Encyclopedia of Type Strains, Phase IV (KMG-IV): sequencing the most valuable type-strain genomes for metagenomic binning, comparative biology and taxonomic classification.</title>
        <authorList>
            <person name="Goeker M."/>
        </authorList>
    </citation>
    <scope>NUCLEOTIDE SEQUENCE [LARGE SCALE GENOMIC DNA]</scope>
    <source>
        <strain evidence="6 7">DSM 18695</strain>
    </source>
</reference>
<dbReference type="PANTHER" id="PTHR36917:SF1">
    <property type="entry name" value="INNER MEMBRANE-SPANNING PROTEIN YCIB"/>
    <property type="match status" value="1"/>
</dbReference>